<dbReference type="SUPFAM" id="SSF54928">
    <property type="entry name" value="RNA-binding domain, RBD"/>
    <property type="match status" value="1"/>
</dbReference>
<keyword evidence="1" id="KW-1133">Transmembrane helix</keyword>
<dbReference type="InterPro" id="IPR035979">
    <property type="entry name" value="RBD_domain_sf"/>
</dbReference>
<keyword evidence="4" id="KW-1185">Reference proteome</keyword>
<dbReference type="Pfam" id="PF00076">
    <property type="entry name" value="RRM_1"/>
    <property type="match status" value="1"/>
</dbReference>
<keyword evidence="1" id="KW-0472">Membrane</keyword>
<proteinExistence type="predicted"/>
<dbReference type="EMBL" id="JAPCXB010000122">
    <property type="protein sequence ID" value="KAJ1607353.1"/>
    <property type="molecule type" value="Genomic_DNA"/>
</dbReference>
<dbReference type="Gene3D" id="3.30.70.330">
    <property type="match status" value="1"/>
</dbReference>
<reference evidence="3" key="1">
    <citation type="submission" date="2022-10" db="EMBL/GenBank/DDBJ databases">
        <title>Adaptive evolution leads to modifications in subtelomeric GC content in a zoonotic Cryptosporidium species.</title>
        <authorList>
            <person name="Li J."/>
            <person name="Feng Y."/>
            <person name="Xiao L."/>
        </authorList>
    </citation>
    <scope>NUCLEOTIDE SEQUENCE</scope>
    <source>
        <strain evidence="3">25894</strain>
    </source>
</reference>
<evidence type="ECO:0000313" key="4">
    <source>
        <dbReference type="Proteomes" id="UP001071777"/>
    </source>
</evidence>
<dbReference type="InterPro" id="IPR012677">
    <property type="entry name" value="Nucleotide-bd_a/b_plait_sf"/>
</dbReference>
<gene>
    <name evidence="3" type="ORF">OJ252_2854</name>
</gene>
<evidence type="ECO:0000313" key="3">
    <source>
        <dbReference type="EMBL" id="KAJ1607353.1"/>
    </source>
</evidence>
<comment type="caution">
    <text evidence="3">The sequence shown here is derived from an EMBL/GenBank/DDBJ whole genome shotgun (WGS) entry which is preliminary data.</text>
</comment>
<name>A0ABQ8P3Z6_9CRYT</name>
<organism evidence="3 4">
    <name type="scientific">Cryptosporidium canis</name>
    <dbReference type="NCBI Taxonomy" id="195482"/>
    <lineage>
        <taxon>Eukaryota</taxon>
        <taxon>Sar</taxon>
        <taxon>Alveolata</taxon>
        <taxon>Apicomplexa</taxon>
        <taxon>Conoidasida</taxon>
        <taxon>Coccidia</taxon>
        <taxon>Eucoccidiorida</taxon>
        <taxon>Eimeriorina</taxon>
        <taxon>Cryptosporidiidae</taxon>
        <taxon>Cryptosporidium</taxon>
    </lineage>
</organism>
<dbReference type="InterPro" id="IPR000504">
    <property type="entry name" value="RRM_dom"/>
</dbReference>
<sequence>MYQSSQMDCNRGVGENTRGTAFVVYDEIEDAKSAYKQLSGLKVSGRTKYELDTAISIPYGILLYTSSILLKNYLTNKNKQMQY</sequence>
<protein>
    <recommendedName>
        <fullName evidence="2">RRM domain-containing protein</fullName>
    </recommendedName>
</protein>
<keyword evidence="1" id="KW-0812">Transmembrane</keyword>
<evidence type="ECO:0000259" key="2">
    <source>
        <dbReference type="Pfam" id="PF00076"/>
    </source>
</evidence>
<feature type="transmembrane region" description="Helical" evidence="1">
    <location>
        <begin position="54"/>
        <end position="74"/>
    </location>
</feature>
<evidence type="ECO:0000256" key="1">
    <source>
        <dbReference type="SAM" id="Phobius"/>
    </source>
</evidence>
<accession>A0ABQ8P3Z6</accession>
<dbReference type="Proteomes" id="UP001071777">
    <property type="component" value="Unassembled WGS sequence"/>
</dbReference>
<feature type="domain" description="RRM" evidence="2">
    <location>
        <begin position="15"/>
        <end position="47"/>
    </location>
</feature>